<evidence type="ECO:0000256" key="1">
    <source>
        <dbReference type="SAM" id="Phobius"/>
    </source>
</evidence>
<keyword evidence="3" id="KW-1185">Reference proteome</keyword>
<gene>
    <name evidence="2" type="ORF">EJC50_16305</name>
</gene>
<name>A0A3S9A5R9_9BACL</name>
<keyword evidence="1" id="KW-0812">Transmembrane</keyword>
<dbReference type="Proteomes" id="UP000272528">
    <property type="component" value="Chromosome"/>
</dbReference>
<reference evidence="3" key="1">
    <citation type="submission" date="2018-12" db="EMBL/GenBank/DDBJ databases">
        <title>Genome sequence of Peanibacillus sp.</title>
        <authorList>
            <person name="Subramani G."/>
            <person name="Srinivasan S."/>
            <person name="Kim M.K."/>
        </authorList>
    </citation>
    <scope>NUCLEOTIDE SEQUENCE [LARGE SCALE GENOMIC DNA]</scope>
    <source>
        <strain evidence="3">18JY67-1</strain>
    </source>
</reference>
<sequence length="109" mass="12545">MDWNLGFSLGAWITYTMWAVFGFMILDFLTAFIPSFWKGTFDTTFLSYLKDILYYVLPLNFILSMIPIDPTEYTLIVLFFLGGASVILKYVMDIIKRFKPAAAAEQPSE</sequence>
<evidence type="ECO:0000313" key="3">
    <source>
        <dbReference type="Proteomes" id="UP000272528"/>
    </source>
</evidence>
<dbReference type="EMBL" id="CP034437">
    <property type="protein sequence ID" value="AZN41053.1"/>
    <property type="molecule type" value="Genomic_DNA"/>
</dbReference>
<dbReference type="AlphaFoldDB" id="A0A3S9A5R9"/>
<evidence type="ECO:0008006" key="4">
    <source>
        <dbReference type="Google" id="ProtNLM"/>
    </source>
</evidence>
<feature type="transmembrane region" description="Helical" evidence="1">
    <location>
        <begin position="52"/>
        <end position="68"/>
    </location>
</feature>
<accession>A0A3S9A5R9</accession>
<dbReference type="RefSeq" id="WP_126016739.1">
    <property type="nucleotide sequence ID" value="NZ_CP034437.1"/>
</dbReference>
<proteinExistence type="predicted"/>
<feature type="transmembrane region" description="Helical" evidence="1">
    <location>
        <begin position="74"/>
        <end position="92"/>
    </location>
</feature>
<protein>
    <recommendedName>
        <fullName evidence="4">Holin</fullName>
    </recommendedName>
</protein>
<dbReference type="KEGG" id="palb:EJC50_16305"/>
<keyword evidence="1" id="KW-1133">Transmembrane helix</keyword>
<keyword evidence="1" id="KW-0472">Membrane</keyword>
<feature type="transmembrane region" description="Helical" evidence="1">
    <location>
        <begin position="12"/>
        <end position="32"/>
    </location>
</feature>
<dbReference type="OrthoDB" id="2875589at2"/>
<evidence type="ECO:0000313" key="2">
    <source>
        <dbReference type="EMBL" id="AZN41053.1"/>
    </source>
</evidence>
<organism evidence="2 3">
    <name type="scientific">Paenibacillus albus</name>
    <dbReference type="NCBI Taxonomy" id="2495582"/>
    <lineage>
        <taxon>Bacteria</taxon>
        <taxon>Bacillati</taxon>
        <taxon>Bacillota</taxon>
        <taxon>Bacilli</taxon>
        <taxon>Bacillales</taxon>
        <taxon>Paenibacillaceae</taxon>
        <taxon>Paenibacillus</taxon>
    </lineage>
</organism>